<dbReference type="Gene3D" id="3.40.50.11190">
    <property type="match status" value="1"/>
</dbReference>
<dbReference type="Proteomes" id="UP000280696">
    <property type="component" value="Unassembled WGS sequence"/>
</dbReference>
<dbReference type="Pfam" id="PF04101">
    <property type="entry name" value="Glyco_tran_28_C"/>
    <property type="match status" value="1"/>
</dbReference>
<comment type="caution">
    <text evidence="2">The sequence shown here is derived from an EMBL/GenBank/DDBJ whole genome shotgun (WGS) entry which is preliminary data.</text>
</comment>
<keyword evidence="3" id="KW-1185">Reference proteome</keyword>
<proteinExistence type="predicted"/>
<dbReference type="SUPFAM" id="SSF53756">
    <property type="entry name" value="UDP-Glycosyltransferase/glycogen phosphorylase"/>
    <property type="match status" value="1"/>
</dbReference>
<feature type="domain" description="Glycosyl transferase family 28 C-terminal" evidence="1">
    <location>
        <begin position="248"/>
        <end position="318"/>
    </location>
</feature>
<name>A0A3A9AVZ5_9FIRM</name>
<reference evidence="2 3" key="1">
    <citation type="submission" date="2018-09" db="EMBL/GenBank/DDBJ databases">
        <title>Murine metabolic-syndrome-specific gut microbial biobank.</title>
        <authorList>
            <person name="Liu C."/>
        </authorList>
    </citation>
    <scope>NUCLEOTIDE SEQUENCE [LARGE SCALE GENOMIC DNA]</scope>
    <source>
        <strain evidence="2 3">0.1xD8-82</strain>
    </source>
</reference>
<organism evidence="2 3">
    <name type="scientific">Parablautia intestinalis</name>
    <dbReference type="NCBI Taxonomy" id="2320100"/>
    <lineage>
        <taxon>Bacteria</taxon>
        <taxon>Bacillati</taxon>
        <taxon>Bacillota</taxon>
        <taxon>Clostridia</taxon>
        <taxon>Lachnospirales</taxon>
        <taxon>Lachnospiraceae</taxon>
        <taxon>Parablautia</taxon>
    </lineage>
</organism>
<dbReference type="GO" id="GO:0016758">
    <property type="term" value="F:hexosyltransferase activity"/>
    <property type="evidence" value="ECO:0007669"/>
    <property type="project" value="InterPro"/>
</dbReference>
<protein>
    <recommendedName>
        <fullName evidence="1">Glycosyl transferase family 28 C-terminal domain-containing protein</fullName>
    </recommendedName>
</protein>
<sequence>MGSDRLIYFRADGNSRIASGHLMRCFSIALACLRLHMKVCFLVSDEESESLLTGIISTCERTPLPDLSLNPSLPDSRLSIIRLKTAALDCLEKELPEVLSLLGSLADSAAVYFLDSYYVTESYLSSLRPLVKIAYLDDLRLFDYPVDLLINYDVIPDSAMAAYKSSYQKAKRLLLGPSYTPLRVWFQDKKAPLREQVSHILITTGASDPCHFCLKFVSKIFGAVLPFGTDSPPLKNTDLVDLKVWQSLTLHIVIGKFNTDNELLFQLAKKLPCLVLHENVSNMASLMQTCDLAISAAGTTLYELCALGIPAVSFTIADNQLSSARAFQETGLIPCAGDMRDNPKAVLQAAIDFVTEMSYIPDHYLTDKFVPLCPSYAKRLSILTRMRRLIDGKGAHRIALALRET</sequence>
<dbReference type="RefSeq" id="WP_120468920.1">
    <property type="nucleotide sequence ID" value="NZ_RAYQ01000008.1"/>
</dbReference>
<evidence type="ECO:0000313" key="2">
    <source>
        <dbReference type="EMBL" id="RKI91721.1"/>
    </source>
</evidence>
<evidence type="ECO:0000259" key="1">
    <source>
        <dbReference type="Pfam" id="PF04101"/>
    </source>
</evidence>
<gene>
    <name evidence="2" type="ORF">D7V94_08955</name>
</gene>
<dbReference type="EMBL" id="RAYQ01000008">
    <property type="protein sequence ID" value="RKI91721.1"/>
    <property type="molecule type" value="Genomic_DNA"/>
</dbReference>
<accession>A0A3A9AVZ5</accession>
<dbReference type="AlphaFoldDB" id="A0A3A9AVZ5"/>
<dbReference type="InterPro" id="IPR007235">
    <property type="entry name" value="Glyco_trans_28_C"/>
</dbReference>
<dbReference type="Gene3D" id="3.40.50.2000">
    <property type="entry name" value="Glycogen Phosphorylase B"/>
    <property type="match status" value="1"/>
</dbReference>
<evidence type="ECO:0000313" key="3">
    <source>
        <dbReference type="Proteomes" id="UP000280696"/>
    </source>
</evidence>
<dbReference type="OrthoDB" id="9805604at2"/>